<dbReference type="EMBL" id="UZAH01026590">
    <property type="protein sequence ID" value="VDO82828.1"/>
    <property type="molecule type" value="Genomic_DNA"/>
</dbReference>
<evidence type="ECO:0000313" key="2">
    <source>
        <dbReference type="EMBL" id="VDO82828.1"/>
    </source>
</evidence>
<evidence type="ECO:0000256" key="1">
    <source>
        <dbReference type="SAM" id="Phobius"/>
    </source>
</evidence>
<dbReference type="Pfam" id="PF10321">
    <property type="entry name" value="7TM_GPCR_Srt"/>
    <property type="match status" value="2"/>
</dbReference>
<dbReference type="PANTHER" id="PTHR23021">
    <property type="entry name" value="SERPENTINE RECEPTOR, CLASS T"/>
    <property type="match status" value="1"/>
</dbReference>
<protein>
    <submittedName>
        <fullName evidence="4">7TM_GPCR_Srx domain-containing protein</fullName>
    </submittedName>
</protein>
<dbReference type="WBParaSite" id="HPBE_0000991801-mRNA-1">
    <property type="protein sequence ID" value="HPBE_0000991801-mRNA-1"/>
    <property type="gene ID" value="HPBE_0000991801"/>
</dbReference>
<feature type="transmembrane region" description="Helical" evidence="1">
    <location>
        <begin position="246"/>
        <end position="264"/>
    </location>
</feature>
<dbReference type="Proteomes" id="UP000050761">
    <property type="component" value="Unassembled WGS sequence"/>
</dbReference>
<evidence type="ECO:0000313" key="3">
    <source>
        <dbReference type="Proteomes" id="UP000050761"/>
    </source>
</evidence>
<proteinExistence type="predicted"/>
<feature type="transmembrane region" description="Helical" evidence="1">
    <location>
        <begin position="166"/>
        <end position="188"/>
    </location>
</feature>
<keyword evidence="1" id="KW-0472">Membrane</keyword>
<dbReference type="OrthoDB" id="5846777at2759"/>
<name>A0A3P8C3K2_HELPZ</name>
<sequence>MVRGRLLRIPCYRLMFFNGFIDILDIIAGSFIVAYLHLTGGVFCSNVPLGQFLGHLCWSLWMGATYNCVVLALNRAVEMVPWMSPLHFLFRAFEMHVLYFNIPWIIDEVEYNCSSRTFAEWKARGSVNEIQGVYFLTSGVIFVTLYVLTLIGMVRGKLLRIPCYRLMFFNGFVDIMDLLIGSLVTSYLNFAGVVFCTHTFIVPLLGHMAWSLWIGAIVNCVVLAFNRTVEMIPSMGGLRFLFRGKTLYMWMALCVCIMVVRPFVTRPLLYNSVVSAFIGAPVISDDMTWVCAFFSEK</sequence>
<reference evidence="4" key="2">
    <citation type="submission" date="2019-09" db="UniProtKB">
        <authorList>
            <consortium name="WormBaseParasite"/>
        </authorList>
    </citation>
    <scope>IDENTIFICATION</scope>
</reference>
<keyword evidence="1" id="KW-0812">Transmembrane</keyword>
<keyword evidence="3" id="KW-1185">Reference proteome</keyword>
<evidence type="ECO:0000313" key="4">
    <source>
        <dbReference type="WBParaSite" id="HPBE_0000991801-mRNA-1"/>
    </source>
</evidence>
<feature type="transmembrane region" description="Helical" evidence="1">
    <location>
        <begin position="88"/>
        <end position="106"/>
    </location>
</feature>
<keyword evidence="1" id="KW-1133">Transmembrane helix</keyword>
<dbReference type="AlphaFoldDB" id="A0A3P8C3K2"/>
<reference evidence="2 3" key="1">
    <citation type="submission" date="2018-11" db="EMBL/GenBank/DDBJ databases">
        <authorList>
            <consortium name="Pathogen Informatics"/>
        </authorList>
    </citation>
    <scope>NUCLEOTIDE SEQUENCE [LARGE SCALE GENOMIC DNA]</scope>
</reference>
<feature type="transmembrane region" description="Helical" evidence="1">
    <location>
        <begin position="12"/>
        <end position="38"/>
    </location>
</feature>
<organism evidence="2">
    <name type="scientific">Heligmosomoides polygyrus</name>
    <name type="common">Parasitic roundworm</name>
    <dbReference type="NCBI Taxonomy" id="6339"/>
    <lineage>
        <taxon>Eukaryota</taxon>
        <taxon>Metazoa</taxon>
        <taxon>Ecdysozoa</taxon>
        <taxon>Nematoda</taxon>
        <taxon>Chromadorea</taxon>
        <taxon>Rhabditida</taxon>
        <taxon>Rhabditina</taxon>
        <taxon>Rhabditomorpha</taxon>
        <taxon>Strongyloidea</taxon>
        <taxon>Heligmosomidae</taxon>
        <taxon>Heligmosomoides</taxon>
    </lineage>
</organism>
<dbReference type="InterPro" id="IPR019425">
    <property type="entry name" value="7TM_GPCR_serpentine_rcpt_Srt"/>
</dbReference>
<gene>
    <name evidence="2" type="ORF">HPBE_LOCUS9919</name>
</gene>
<feature type="transmembrane region" description="Helical" evidence="1">
    <location>
        <begin position="200"/>
        <end position="225"/>
    </location>
</feature>
<feature type="transmembrane region" description="Helical" evidence="1">
    <location>
        <begin position="133"/>
        <end position="154"/>
    </location>
</feature>
<accession>A0A3P8C3K2</accession>
<feature type="transmembrane region" description="Helical" evidence="1">
    <location>
        <begin position="58"/>
        <end position="76"/>
    </location>
</feature>